<organism evidence="2 3">
    <name type="scientific">Nicotiana attenuata</name>
    <name type="common">Coyote tobacco</name>
    <dbReference type="NCBI Taxonomy" id="49451"/>
    <lineage>
        <taxon>Eukaryota</taxon>
        <taxon>Viridiplantae</taxon>
        <taxon>Streptophyta</taxon>
        <taxon>Embryophyta</taxon>
        <taxon>Tracheophyta</taxon>
        <taxon>Spermatophyta</taxon>
        <taxon>Magnoliopsida</taxon>
        <taxon>eudicotyledons</taxon>
        <taxon>Gunneridae</taxon>
        <taxon>Pentapetalae</taxon>
        <taxon>asterids</taxon>
        <taxon>lamiids</taxon>
        <taxon>Solanales</taxon>
        <taxon>Solanaceae</taxon>
        <taxon>Nicotianoideae</taxon>
        <taxon>Nicotianeae</taxon>
        <taxon>Nicotiana</taxon>
    </lineage>
</organism>
<evidence type="ECO:0000256" key="1">
    <source>
        <dbReference type="SAM" id="Coils"/>
    </source>
</evidence>
<dbReference type="Gramene" id="OIT25043">
    <property type="protein sequence ID" value="OIT25043"/>
    <property type="gene ID" value="A4A49_38803"/>
</dbReference>
<feature type="coiled-coil region" evidence="1">
    <location>
        <begin position="17"/>
        <end position="44"/>
    </location>
</feature>
<feature type="coiled-coil region" evidence="1">
    <location>
        <begin position="77"/>
        <end position="104"/>
    </location>
</feature>
<dbReference type="AlphaFoldDB" id="A0A1J6KQH0"/>
<dbReference type="EMBL" id="MJEQ01003101">
    <property type="protein sequence ID" value="OIT25043.1"/>
    <property type="molecule type" value="Genomic_DNA"/>
</dbReference>
<dbReference type="Proteomes" id="UP000187609">
    <property type="component" value="Unassembled WGS sequence"/>
</dbReference>
<reference evidence="2" key="1">
    <citation type="submission" date="2016-11" db="EMBL/GenBank/DDBJ databases">
        <title>The genome of Nicotiana attenuata.</title>
        <authorList>
            <person name="Xu S."/>
            <person name="Brockmoeller T."/>
            <person name="Gaquerel E."/>
            <person name="Navarro A."/>
            <person name="Kuhl H."/>
            <person name="Gase K."/>
            <person name="Ling Z."/>
            <person name="Zhou W."/>
            <person name="Kreitzer C."/>
            <person name="Stanke M."/>
            <person name="Tang H."/>
            <person name="Lyons E."/>
            <person name="Pandey P."/>
            <person name="Pandey S.P."/>
            <person name="Timmermann B."/>
            <person name="Baldwin I.T."/>
        </authorList>
    </citation>
    <scope>NUCLEOTIDE SEQUENCE [LARGE SCALE GENOMIC DNA]</scope>
    <source>
        <strain evidence="2">UT</strain>
    </source>
</reference>
<gene>
    <name evidence="2" type="ORF">A4A49_38803</name>
</gene>
<accession>A0A1J6KQH0</accession>
<evidence type="ECO:0000313" key="2">
    <source>
        <dbReference type="EMBL" id="OIT25043.1"/>
    </source>
</evidence>
<evidence type="ECO:0000313" key="3">
    <source>
        <dbReference type="Proteomes" id="UP000187609"/>
    </source>
</evidence>
<sequence>MMQLHLLTNYLKTETRLKKIMGKNTGLEIELANKKKEVIAKEKEMMDVRVEVEKKVLANQMKVIDLEAKVVEKDRIISSQADEVTDLKAELEKVQMALNDEKLKSSDAEIRYRTLTNDENRSGPIVTSARLGDREVGAIVMT</sequence>
<comment type="caution">
    <text evidence="2">The sequence shown here is derived from an EMBL/GenBank/DDBJ whole genome shotgun (WGS) entry which is preliminary data.</text>
</comment>
<keyword evidence="3" id="KW-1185">Reference proteome</keyword>
<name>A0A1J6KQH0_NICAT</name>
<keyword evidence="1" id="KW-0175">Coiled coil</keyword>
<protein>
    <submittedName>
        <fullName evidence="2">Uncharacterized protein</fullName>
    </submittedName>
</protein>
<proteinExistence type="predicted"/>